<dbReference type="EMBL" id="JARPOI010000005">
    <property type="protein sequence ID" value="KAJ9181000.1"/>
    <property type="molecule type" value="Genomic_DNA"/>
</dbReference>
<reference evidence="1" key="1">
    <citation type="journal article" date="2023" name="Plant Biotechnol. J.">
        <title>Chromosome-level wild Hevea brasiliensis genome provides new tools for genomic-assisted breeding and valuable loci to elevate rubber yield.</title>
        <authorList>
            <person name="Cheng H."/>
            <person name="Song X."/>
            <person name="Hu Y."/>
            <person name="Wu T."/>
            <person name="Yang Q."/>
            <person name="An Z."/>
            <person name="Feng S."/>
            <person name="Deng Z."/>
            <person name="Wu W."/>
            <person name="Zeng X."/>
            <person name="Tu M."/>
            <person name="Wang X."/>
            <person name="Huang H."/>
        </authorList>
    </citation>
    <scope>NUCLEOTIDE SEQUENCE</scope>
    <source>
        <strain evidence="1">MT/VB/25A 57/8</strain>
    </source>
</reference>
<sequence length="170" mass="18648">MIKPNEEELFSIINVITGGLDACKIKGKRLTDSSDKGKVLSIKKEYTVWRTLIHTDSSVNLITLEVYEKLGLQKKDLAKVGYPLVGLGDKTVLVVGTINLTMDLGDGTIRRNIYVEFMVVDISLSYNVNLGRPILNNNGILINMDCLCMTLLTPGRIAMVMGSQKSTGAL</sequence>
<keyword evidence="2" id="KW-1185">Reference proteome</keyword>
<evidence type="ECO:0000313" key="2">
    <source>
        <dbReference type="Proteomes" id="UP001174677"/>
    </source>
</evidence>
<evidence type="ECO:0000313" key="1">
    <source>
        <dbReference type="EMBL" id="KAJ9181000.1"/>
    </source>
</evidence>
<dbReference type="CDD" id="cd00303">
    <property type="entry name" value="retropepsin_like"/>
    <property type="match status" value="1"/>
</dbReference>
<name>A0ABQ9MPV3_HEVBR</name>
<dbReference type="Proteomes" id="UP001174677">
    <property type="component" value="Chromosome 5"/>
</dbReference>
<dbReference type="PANTHER" id="PTHR33240">
    <property type="entry name" value="OS08G0508500 PROTEIN"/>
    <property type="match status" value="1"/>
</dbReference>
<comment type="caution">
    <text evidence="1">The sequence shown here is derived from an EMBL/GenBank/DDBJ whole genome shotgun (WGS) entry which is preliminary data.</text>
</comment>
<organism evidence="1 2">
    <name type="scientific">Hevea brasiliensis</name>
    <name type="common">Para rubber tree</name>
    <name type="synonym">Siphonia brasiliensis</name>
    <dbReference type="NCBI Taxonomy" id="3981"/>
    <lineage>
        <taxon>Eukaryota</taxon>
        <taxon>Viridiplantae</taxon>
        <taxon>Streptophyta</taxon>
        <taxon>Embryophyta</taxon>
        <taxon>Tracheophyta</taxon>
        <taxon>Spermatophyta</taxon>
        <taxon>Magnoliopsida</taxon>
        <taxon>eudicotyledons</taxon>
        <taxon>Gunneridae</taxon>
        <taxon>Pentapetalae</taxon>
        <taxon>rosids</taxon>
        <taxon>fabids</taxon>
        <taxon>Malpighiales</taxon>
        <taxon>Euphorbiaceae</taxon>
        <taxon>Crotonoideae</taxon>
        <taxon>Micrandreae</taxon>
        <taxon>Hevea</taxon>
    </lineage>
</organism>
<dbReference type="InterPro" id="IPR021109">
    <property type="entry name" value="Peptidase_aspartic_dom_sf"/>
</dbReference>
<dbReference type="PANTHER" id="PTHR33240:SF17">
    <property type="entry name" value="EUKARYOTIC PEPTIDE CHAIN RELEASE FACTOR GTP-BINDING SUBUNIT-LIKE"/>
    <property type="match status" value="1"/>
</dbReference>
<accession>A0ABQ9MPV3</accession>
<dbReference type="Gene3D" id="2.40.70.10">
    <property type="entry name" value="Acid Proteases"/>
    <property type="match status" value="1"/>
</dbReference>
<proteinExistence type="predicted"/>
<gene>
    <name evidence="1" type="ORF">P3X46_009177</name>
</gene>
<protein>
    <submittedName>
        <fullName evidence="1">Uncharacterized protein</fullName>
    </submittedName>
</protein>